<accession>A0A9P7ZZV8</accession>
<gene>
    <name evidence="2" type="ORF">KVV02_005856</name>
</gene>
<keyword evidence="1" id="KW-0812">Transmembrane</keyword>
<dbReference type="GO" id="GO:0016705">
    <property type="term" value="F:oxidoreductase activity, acting on paired donors, with incorporation or reduction of molecular oxygen"/>
    <property type="evidence" value="ECO:0007669"/>
    <property type="project" value="InterPro"/>
</dbReference>
<feature type="transmembrane region" description="Helical" evidence="1">
    <location>
        <begin position="15"/>
        <end position="35"/>
    </location>
</feature>
<dbReference type="AlphaFoldDB" id="A0A9P7ZZV8"/>
<protein>
    <recommendedName>
        <fullName evidence="4">Cytochrome P450</fullName>
    </recommendedName>
</protein>
<sequence>MLGLVSTSSGADAVGVLKAVLPIGIGLASAAYLTLKMTGQLNHGLDKSIPTVALRPGDKTHDAEYFEDPDLFLSTCEERYGPVFNVYFYNQFITLISGPLTREVFMTDDLNFGDALDDTSGMHSFTASITKSRRAFNDPAIHEMIRDIVTPNLAFFTPRIVECMQTIADKEFDIDDRKLVADPQHIFQDMIASAMADVFMGPEIAKNRNVLDAFIHCISSLTDFTALGFQKTIWRILRARTTYGILSPLQQHVQVLVDAAT</sequence>
<keyword evidence="1" id="KW-1133">Transmembrane helix</keyword>
<dbReference type="GO" id="GO:0020037">
    <property type="term" value="F:heme binding"/>
    <property type="evidence" value="ECO:0007669"/>
    <property type="project" value="InterPro"/>
</dbReference>
<reference evidence="2" key="1">
    <citation type="submission" date="2021-07" db="EMBL/GenBank/DDBJ databases">
        <title>Draft genome of Mortierella alpina, strain LL118, isolated from an aspen leaf litter sample.</title>
        <authorList>
            <person name="Yang S."/>
            <person name="Vinatzer B.A."/>
        </authorList>
    </citation>
    <scope>NUCLEOTIDE SEQUENCE</scope>
    <source>
        <strain evidence="2">LL118</strain>
    </source>
</reference>
<comment type="caution">
    <text evidence="2">The sequence shown here is derived from an EMBL/GenBank/DDBJ whole genome shotgun (WGS) entry which is preliminary data.</text>
</comment>
<dbReference type="Pfam" id="PF00067">
    <property type="entry name" value="p450"/>
    <property type="match status" value="1"/>
</dbReference>
<evidence type="ECO:0000313" key="3">
    <source>
        <dbReference type="Proteomes" id="UP000717515"/>
    </source>
</evidence>
<dbReference type="InterPro" id="IPR036396">
    <property type="entry name" value="Cyt_P450_sf"/>
</dbReference>
<dbReference type="Gene3D" id="1.10.630.10">
    <property type="entry name" value="Cytochrome P450"/>
    <property type="match status" value="1"/>
</dbReference>
<proteinExistence type="predicted"/>
<organism evidence="2 3">
    <name type="scientific">Mortierella alpina</name>
    <name type="common">Oleaginous fungus</name>
    <name type="synonym">Mortierella renispora</name>
    <dbReference type="NCBI Taxonomy" id="64518"/>
    <lineage>
        <taxon>Eukaryota</taxon>
        <taxon>Fungi</taxon>
        <taxon>Fungi incertae sedis</taxon>
        <taxon>Mucoromycota</taxon>
        <taxon>Mortierellomycotina</taxon>
        <taxon>Mortierellomycetes</taxon>
        <taxon>Mortierellales</taxon>
        <taxon>Mortierellaceae</taxon>
        <taxon>Mortierella</taxon>
    </lineage>
</organism>
<dbReference type="EMBL" id="JAIFTL010000312">
    <property type="protein sequence ID" value="KAG9320235.1"/>
    <property type="molecule type" value="Genomic_DNA"/>
</dbReference>
<dbReference type="GO" id="GO:0004497">
    <property type="term" value="F:monooxygenase activity"/>
    <property type="evidence" value="ECO:0007669"/>
    <property type="project" value="InterPro"/>
</dbReference>
<evidence type="ECO:0000256" key="1">
    <source>
        <dbReference type="SAM" id="Phobius"/>
    </source>
</evidence>
<dbReference type="Proteomes" id="UP000717515">
    <property type="component" value="Unassembled WGS sequence"/>
</dbReference>
<evidence type="ECO:0000313" key="2">
    <source>
        <dbReference type="EMBL" id="KAG9320235.1"/>
    </source>
</evidence>
<feature type="non-terminal residue" evidence="2">
    <location>
        <position position="1"/>
    </location>
</feature>
<name>A0A9P7ZZV8_MORAP</name>
<keyword evidence="1" id="KW-0472">Membrane</keyword>
<evidence type="ECO:0008006" key="4">
    <source>
        <dbReference type="Google" id="ProtNLM"/>
    </source>
</evidence>
<dbReference type="GO" id="GO:0005506">
    <property type="term" value="F:iron ion binding"/>
    <property type="evidence" value="ECO:0007669"/>
    <property type="project" value="InterPro"/>
</dbReference>
<dbReference type="SUPFAM" id="SSF48264">
    <property type="entry name" value="Cytochrome P450"/>
    <property type="match status" value="1"/>
</dbReference>
<dbReference type="InterPro" id="IPR001128">
    <property type="entry name" value="Cyt_P450"/>
</dbReference>